<dbReference type="STRING" id="868595.Desca_2715"/>
<dbReference type="InterPro" id="IPR019734">
    <property type="entry name" value="TPR_rpt"/>
</dbReference>
<dbReference type="Gene3D" id="1.25.40.10">
    <property type="entry name" value="Tetratricopeptide repeat domain"/>
    <property type="match status" value="1"/>
</dbReference>
<dbReference type="InterPro" id="IPR051685">
    <property type="entry name" value="Ycf3/AcsC/BcsC/TPR_MFPF"/>
</dbReference>
<dbReference type="eggNOG" id="COG4235">
    <property type="taxonomic scope" value="Bacteria"/>
</dbReference>
<evidence type="ECO:0000256" key="2">
    <source>
        <dbReference type="ARBA" id="ARBA00022803"/>
    </source>
</evidence>
<gene>
    <name evidence="4" type="ordered locus">Desca_2715</name>
</gene>
<dbReference type="EMBL" id="CP002736">
    <property type="protein sequence ID" value="AEF95532.1"/>
    <property type="molecule type" value="Genomic_DNA"/>
</dbReference>
<feature type="repeat" description="TPR" evidence="3">
    <location>
        <begin position="72"/>
        <end position="105"/>
    </location>
</feature>
<reference evidence="4" key="1">
    <citation type="submission" date="2011-05" db="EMBL/GenBank/DDBJ databases">
        <title>Complete sequence of Desulfotomaculum carboxydivorans CO-1-SRB.</title>
        <authorList>
            <consortium name="US DOE Joint Genome Institute"/>
            <person name="Lucas S."/>
            <person name="Han J."/>
            <person name="Lapidus A."/>
            <person name="Cheng J.-F."/>
            <person name="Goodwin L."/>
            <person name="Pitluck S."/>
            <person name="Peters L."/>
            <person name="Mikhailova N."/>
            <person name="Lu M."/>
            <person name="Han C."/>
            <person name="Tapia R."/>
            <person name="Land M."/>
            <person name="Hauser L."/>
            <person name="Kyrpides N."/>
            <person name="Ivanova N."/>
            <person name="Pagani I."/>
            <person name="Stams A."/>
            <person name="Plugge C."/>
            <person name="Muyzer G."/>
            <person name="Kuever J."/>
            <person name="Parshina S."/>
            <person name="Ivanova A."/>
            <person name="Nazina T."/>
            <person name="Woyke T."/>
        </authorList>
    </citation>
    <scope>NUCLEOTIDE SEQUENCE [LARGE SCALE GENOMIC DNA]</scope>
    <source>
        <strain evidence="4">CO-1-SRB</strain>
    </source>
</reference>
<dbReference type="PANTHER" id="PTHR44943:SF8">
    <property type="entry name" value="TPR REPEAT-CONTAINING PROTEIN MJ0263"/>
    <property type="match status" value="1"/>
</dbReference>
<dbReference type="Proteomes" id="UP000009226">
    <property type="component" value="Chromosome"/>
</dbReference>
<keyword evidence="2 3" id="KW-0802">TPR repeat</keyword>
<protein>
    <submittedName>
        <fullName evidence="4">Tetratricopeptide TPR_2 repeat-containing protein</fullName>
    </submittedName>
</protein>
<name>F6B6A9_DESCC</name>
<evidence type="ECO:0000313" key="5">
    <source>
        <dbReference type="Proteomes" id="UP000009226"/>
    </source>
</evidence>
<evidence type="ECO:0000256" key="3">
    <source>
        <dbReference type="PROSITE-ProRule" id="PRU00339"/>
    </source>
</evidence>
<keyword evidence="5" id="KW-1185">Reference proteome</keyword>
<dbReference type="PROSITE" id="PS50005">
    <property type="entry name" value="TPR"/>
    <property type="match status" value="2"/>
</dbReference>
<feature type="repeat" description="TPR" evidence="3">
    <location>
        <begin position="106"/>
        <end position="139"/>
    </location>
</feature>
<keyword evidence="1" id="KW-0677">Repeat</keyword>
<dbReference type="PANTHER" id="PTHR44943">
    <property type="entry name" value="CELLULOSE SYNTHASE OPERON PROTEIN C"/>
    <property type="match status" value="1"/>
</dbReference>
<dbReference type="SUPFAM" id="SSF48452">
    <property type="entry name" value="TPR-like"/>
    <property type="match status" value="1"/>
</dbReference>
<proteinExistence type="predicted"/>
<dbReference type="InterPro" id="IPR011990">
    <property type="entry name" value="TPR-like_helical_dom_sf"/>
</dbReference>
<dbReference type="RefSeq" id="WP_013810911.1">
    <property type="nucleotide sequence ID" value="NC_015565.1"/>
</dbReference>
<dbReference type="Pfam" id="PF13181">
    <property type="entry name" value="TPR_8"/>
    <property type="match status" value="1"/>
</dbReference>
<sequence length="192" mass="21178" precursor="true">MFKFFSPSARNKRTQRIVFGILAAVLALGLIGSSVVWSGLGGIQDEQTKVPTTVEERIKALEEQSKKKPHDTELLNALAANYTEAGKLGQAATTYEKILSLEPKNVSVMENLALIYYAQGKTDVAERQLNKALQIEPNNPDVNFQYAQLQAEKKNYQGAIAAMEKVLQTEKQGPRADEARKLIESWKAAAGQ</sequence>
<dbReference type="HOGENOM" id="CLU_094894_1_1_9"/>
<dbReference type="AlphaFoldDB" id="F6B6A9"/>
<dbReference type="SMART" id="SM00028">
    <property type="entry name" value="TPR"/>
    <property type="match status" value="2"/>
</dbReference>
<dbReference type="KEGG" id="dca:Desca_2715"/>
<dbReference type="Pfam" id="PF14559">
    <property type="entry name" value="TPR_19"/>
    <property type="match status" value="1"/>
</dbReference>
<evidence type="ECO:0000313" key="4">
    <source>
        <dbReference type="EMBL" id="AEF95532.1"/>
    </source>
</evidence>
<accession>F6B6A9</accession>
<organism evidence="4 5">
    <name type="scientific">Desulfotomaculum nigrificans (strain DSM 14880 / VKM B-2319 / CO-1-SRB)</name>
    <name type="common">Desulfotomaculum carboxydivorans</name>
    <dbReference type="NCBI Taxonomy" id="868595"/>
    <lineage>
        <taxon>Bacteria</taxon>
        <taxon>Bacillati</taxon>
        <taxon>Bacillota</taxon>
        <taxon>Clostridia</taxon>
        <taxon>Eubacteriales</taxon>
        <taxon>Desulfotomaculaceae</taxon>
        <taxon>Desulfotomaculum</taxon>
    </lineage>
</organism>
<evidence type="ECO:0000256" key="1">
    <source>
        <dbReference type="ARBA" id="ARBA00022737"/>
    </source>
</evidence>